<dbReference type="InterPro" id="IPR050472">
    <property type="entry name" value="Anth_synth/Amidotransfase"/>
</dbReference>
<dbReference type="GO" id="GO:0046820">
    <property type="term" value="F:4-amino-4-deoxychorismate synthase activity"/>
    <property type="evidence" value="ECO:0007669"/>
    <property type="project" value="TreeGrafter"/>
</dbReference>
<organism evidence="3 4">
    <name type="scientific">Conservatibacter flavescens</name>
    <dbReference type="NCBI Taxonomy" id="28161"/>
    <lineage>
        <taxon>Bacteria</taxon>
        <taxon>Pseudomonadati</taxon>
        <taxon>Pseudomonadota</taxon>
        <taxon>Gammaproteobacteria</taxon>
        <taxon>Pasteurellales</taxon>
        <taxon>Pasteurellaceae</taxon>
        <taxon>Conservatibacter</taxon>
    </lineage>
</organism>
<dbReference type="Gene3D" id="3.40.50.880">
    <property type="match status" value="1"/>
</dbReference>
<dbReference type="OrthoDB" id="9786812at2"/>
<dbReference type="Pfam" id="PF00117">
    <property type="entry name" value="GATase"/>
    <property type="match status" value="1"/>
</dbReference>
<dbReference type="EMBL" id="PHHA01000018">
    <property type="protein sequence ID" value="PJG85094.1"/>
    <property type="molecule type" value="Genomic_DNA"/>
</dbReference>
<evidence type="ECO:0000256" key="1">
    <source>
        <dbReference type="ARBA" id="ARBA00022962"/>
    </source>
</evidence>
<dbReference type="Proteomes" id="UP000229329">
    <property type="component" value="Unassembled WGS sequence"/>
</dbReference>
<evidence type="ECO:0000313" key="3">
    <source>
        <dbReference type="EMBL" id="PJG85094.1"/>
    </source>
</evidence>
<dbReference type="GO" id="GO:0005829">
    <property type="term" value="C:cytosol"/>
    <property type="evidence" value="ECO:0007669"/>
    <property type="project" value="TreeGrafter"/>
</dbReference>
<dbReference type="InterPro" id="IPR017926">
    <property type="entry name" value="GATASE"/>
</dbReference>
<dbReference type="PRINTS" id="PR00096">
    <property type="entry name" value="GATASE"/>
</dbReference>
<proteinExistence type="predicted"/>
<sequence length="200" mass="22738">MIMQQILLIDHHDSFTYNLVDLLRKLNLSFHVQAVENVNIKNVADFSHIILSPGPDIPETYPQTQAILQHYYQQKSILGICLGHQMLCEFFGGHLFNLGKVRHGQQIPANITQSSPLFAHLPATINVGLYHSWAVSDTDFPASLTITARCKDNIIMAMQHKTLPIYGIQFHPESFMTEHGLQIIKNWLAIKEDICHTQTQ</sequence>
<dbReference type="PANTHER" id="PTHR43418">
    <property type="entry name" value="MULTIFUNCTIONAL TRYPTOPHAN BIOSYNTHESIS PROTEIN-RELATED"/>
    <property type="match status" value="1"/>
</dbReference>
<dbReference type="InterPro" id="IPR029062">
    <property type="entry name" value="Class_I_gatase-like"/>
</dbReference>
<dbReference type="CDD" id="cd01743">
    <property type="entry name" value="GATase1_Anthranilate_Synthase"/>
    <property type="match status" value="1"/>
</dbReference>
<dbReference type="InterPro" id="IPR006221">
    <property type="entry name" value="TrpG/PapA_dom"/>
</dbReference>
<reference evidence="3 4" key="1">
    <citation type="submission" date="2017-11" db="EMBL/GenBank/DDBJ databases">
        <title>Reclassification of Bisgaard taxon 7 as Conservatibacter flavescens gen. nov., sp. nov.</title>
        <authorList>
            <person name="Christensen H."/>
        </authorList>
    </citation>
    <scope>NUCLEOTIDE SEQUENCE [LARGE SCALE GENOMIC DNA]</scope>
    <source>
        <strain evidence="3 4">7_4</strain>
    </source>
</reference>
<dbReference type="PROSITE" id="PS51273">
    <property type="entry name" value="GATASE_TYPE_1"/>
    <property type="match status" value="1"/>
</dbReference>
<dbReference type="GO" id="GO:0004049">
    <property type="term" value="F:anthranilate synthase activity"/>
    <property type="evidence" value="ECO:0007669"/>
    <property type="project" value="TreeGrafter"/>
</dbReference>
<comment type="caution">
    <text evidence="3">The sequence shown here is derived from an EMBL/GenBank/DDBJ whole genome shotgun (WGS) entry which is preliminary data.</text>
</comment>
<keyword evidence="1" id="KW-0315">Glutamine amidotransferase</keyword>
<dbReference type="SUPFAM" id="SSF52317">
    <property type="entry name" value="Class I glutamine amidotransferase-like"/>
    <property type="match status" value="1"/>
</dbReference>
<keyword evidence="4" id="KW-1185">Reference proteome</keyword>
<dbReference type="PRINTS" id="PR00097">
    <property type="entry name" value="ANTSNTHASEII"/>
</dbReference>
<protein>
    <submittedName>
        <fullName evidence="3">Anthranilate synthase component II</fullName>
    </submittedName>
</protein>
<dbReference type="AlphaFoldDB" id="A0A2M8S1V1"/>
<dbReference type="GO" id="GO:0046654">
    <property type="term" value="P:tetrahydrofolate biosynthetic process"/>
    <property type="evidence" value="ECO:0007669"/>
    <property type="project" value="TreeGrafter"/>
</dbReference>
<name>A0A2M8S1V1_9PAST</name>
<dbReference type="NCBIfam" id="NF005367">
    <property type="entry name" value="PRK06895.1"/>
    <property type="match status" value="1"/>
</dbReference>
<gene>
    <name evidence="3" type="ORF">CVP05_07500</name>
</gene>
<dbReference type="PANTHER" id="PTHR43418:SF4">
    <property type="entry name" value="MULTIFUNCTIONAL TRYPTOPHAN BIOSYNTHESIS PROTEIN"/>
    <property type="match status" value="1"/>
</dbReference>
<feature type="domain" description="Glutamine amidotransferase" evidence="2">
    <location>
        <begin position="7"/>
        <end position="188"/>
    </location>
</feature>
<accession>A0A2M8S1V1</accession>
<evidence type="ECO:0000259" key="2">
    <source>
        <dbReference type="Pfam" id="PF00117"/>
    </source>
</evidence>
<dbReference type="NCBIfam" id="TIGR00566">
    <property type="entry name" value="trpG_papA"/>
    <property type="match status" value="1"/>
</dbReference>
<evidence type="ECO:0000313" key="4">
    <source>
        <dbReference type="Proteomes" id="UP000229329"/>
    </source>
</evidence>
<dbReference type="GO" id="GO:0000162">
    <property type="term" value="P:L-tryptophan biosynthetic process"/>
    <property type="evidence" value="ECO:0007669"/>
    <property type="project" value="TreeGrafter"/>
</dbReference>